<feature type="domain" description="ATPase AAA-type core" evidence="1">
    <location>
        <begin position="99"/>
        <end position="171"/>
    </location>
</feature>
<dbReference type="AlphaFoldDB" id="A0A9N9H856"/>
<sequence length="213" mass="24580">MKEAIETRKKEIEEKKFRSIKDAKESAIKELEDYCSEVEKELPEFKKIIDKYSKKINNSSINDISTLQGEASALVVEERVKRQVRGERDPNTKLDNNALFYGAPRTGKSVMAEKLAYEADMYPLVVIQGSSLTPRKNDYDAADDFNFKREENGEVKYILFIDEANQITTSTLISKSSELTFLKECMGSDSRINERDFMRYAEEEDITNDFPEH</sequence>
<dbReference type="CDD" id="cd00009">
    <property type="entry name" value="AAA"/>
    <property type="match status" value="1"/>
</dbReference>
<evidence type="ECO:0000259" key="1">
    <source>
        <dbReference type="Pfam" id="PF00004"/>
    </source>
</evidence>
<dbReference type="Pfam" id="PF00004">
    <property type="entry name" value="AAA"/>
    <property type="match status" value="1"/>
</dbReference>
<protein>
    <submittedName>
        <fullName evidence="2">8841_t:CDS:1</fullName>
    </submittedName>
</protein>
<evidence type="ECO:0000313" key="3">
    <source>
        <dbReference type="Proteomes" id="UP000789831"/>
    </source>
</evidence>
<name>A0A9N9H856_9GLOM</name>
<evidence type="ECO:0000313" key="2">
    <source>
        <dbReference type="EMBL" id="CAG8664244.1"/>
    </source>
</evidence>
<dbReference type="Proteomes" id="UP000789831">
    <property type="component" value="Unassembled WGS sequence"/>
</dbReference>
<reference evidence="2" key="1">
    <citation type="submission" date="2021-06" db="EMBL/GenBank/DDBJ databases">
        <authorList>
            <person name="Kallberg Y."/>
            <person name="Tangrot J."/>
            <person name="Rosling A."/>
        </authorList>
    </citation>
    <scope>NUCLEOTIDE SEQUENCE</scope>
    <source>
        <strain evidence="2">MT106</strain>
    </source>
</reference>
<dbReference type="OrthoDB" id="2446464at2759"/>
<dbReference type="InterPro" id="IPR003959">
    <property type="entry name" value="ATPase_AAA_core"/>
</dbReference>
<dbReference type="EMBL" id="CAJVPL010006423">
    <property type="protein sequence ID" value="CAG8664244.1"/>
    <property type="molecule type" value="Genomic_DNA"/>
</dbReference>
<accession>A0A9N9H856</accession>
<organism evidence="2 3">
    <name type="scientific">Ambispora gerdemannii</name>
    <dbReference type="NCBI Taxonomy" id="144530"/>
    <lineage>
        <taxon>Eukaryota</taxon>
        <taxon>Fungi</taxon>
        <taxon>Fungi incertae sedis</taxon>
        <taxon>Mucoromycota</taxon>
        <taxon>Glomeromycotina</taxon>
        <taxon>Glomeromycetes</taxon>
        <taxon>Archaeosporales</taxon>
        <taxon>Ambisporaceae</taxon>
        <taxon>Ambispora</taxon>
    </lineage>
</organism>
<dbReference type="SUPFAM" id="SSF52540">
    <property type="entry name" value="P-loop containing nucleoside triphosphate hydrolases"/>
    <property type="match status" value="1"/>
</dbReference>
<gene>
    <name evidence="2" type="ORF">AGERDE_LOCUS11965</name>
</gene>
<dbReference type="Gene3D" id="3.40.50.300">
    <property type="entry name" value="P-loop containing nucleotide triphosphate hydrolases"/>
    <property type="match status" value="1"/>
</dbReference>
<dbReference type="GO" id="GO:0016887">
    <property type="term" value="F:ATP hydrolysis activity"/>
    <property type="evidence" value="ECO:0007669"/>
    <property type="project" value="InterPro"/>
</dbReference>
<dbReference type="InterPro" id="IPR027417">
    <property type="entry name" value="P-loop_NTPase"/>
</dbReference>
<proteinExistence type="predicted"/>
<comment type="caution">
    <text evidence="2">The sequence shown here is derived from an EMBL/GenBank/DDBJ whole genome shotgun (WGS) entry which is preliminary data.</text>
</comment>
<dbReference type="GO" id="GO:0005524">
    <property type="term" value="F:ATP binding"/>
    <property type="evidence" value="ECO:0007669"/>
    <property type="project" value="InterPro"/>
</dbReference>
<keyword evidence="3" id="KW-1185">Reference proteome</keyword>